<evidence type="ECO:0000313" key="1">
    <source>
        <dbReference type="EMBL" id="VTR41044.1"/>
    </source>
</evidence>
<reference evidence="1" key="1">
    <citation type="submission" date="2019-05" db="EMBL/GenBank/DDBJ databases">
        <authorList>
            <consortium name="Pathogen Informatics"/>
        </authorList>
    </citation>
    <scope>NUCLEOTIDE SEQUENCE [LARGE SCALE GENOMIC DNA]</scope>
    <source>
        <strain evidence="1">NCTC12965</strain>
    </source>
</reference>
<dbReference type="EMBL" id="CABEEZ010000098">
    <property type="protein sequence ID" value="VTR41044.1"/>
    <property type="molecule type" value="Genomic_DNA"/>
</dbReference>
<gene>
    <name evidence="1" type="ORF">NCTC12965_04574</name>
</gene>
<name>A0A4U9VD05_SERFO</name>
<sequence length="38" mass="4145">MKRALTLMGVLFATVLTGTQVAQCERIPIAAARQPSDW</sequence>
<organism evidence="1">
    <name type="scientific">Serratia fonticola</name>
    <dbReference type="NCBI Taxonomy" id="47917"/>
    <lineage>
        <taxon>Bacteria</taxon>
        <taxon>Pseudomonadati</taxon>
        <taxon>Pseudomonadota</taxon>
        <taxon>Gammaproteobacteria</taxon>
        <taxon>Enterobacterales</taxon>
        <taxon>Yersiniaceae</taxon>
        <taxon>Serratia</taxon>
    </lineage>
</organism>
<proteinExistence type="predicted"/>
<accession>A0A4U9VD05</accession>
<dbReference type="AlphaFoldDB" id="A0A4U9VD05"/>
<protein>
    <submittedName>
        <fullName evidence="1">Uncharacterized protein</fullName>
    </submittedName>
</protein>